<evidence type="ECO:0000313" key="2">
    <source>
        <dbReference type="Proteomes" id="UP000229378"/>
    </source>
</evidence>
<accession>A0A2G4U5Q0</accession>
<organism evidence="1 2">
    <name type="scientific">Yersinia bercovieri</name>
    <dbReference type="NCBI Taxonomy" id="634"/>
    <lineage>
        <taxon>Bacteria</taxon>
        <taxon>Pseudomonadati</taxon>
        <taxon>Pseudomonadota</taxon>
        <taxon>Gammaproteobacteria</taxon>
        <taxon>Enterobacterales</taxon>
        <taxon>Yersiniaceae</taxon>
        <taxon>Yersinia</taxon>
    </lineage>
</organism>
<gene>
    <name evidence="1" type="ORF">CS533_07460</name>
</gene>
<protein>
    <submittedName>
        <fullName evidence="1">Uncharacterized protein</fullName>
    </submittedName>
</protein>
<reference evidence="1 2" key="1">
    <citation type="submission" date="2017-10" db="EMBL/GenBank/DDBJ databases">
        <authorList>
            <person name="Banno H."/>
            <person name="Chua N.-H."/>
        </authorList>
    </citation>
    <scope>NUCLEOTIDE SEQUENCE [LARGE SCALE GENOMIC DNA]</scope>
    <source>
        <strain evidence="1 2">SCPM-O-B-7607</strain>
    </source>
</reference>
<dbReference type="RefSeq" id="WP_099460495.1">
    <property type="nucleotide sequence ID" value="NZ_PEHN01000005.1"/>
</dbReference>
<sequence>MEWKLMTGTENDFIRAPQWAKRLINSDGRLLWWDGMRKFKPMDGSEFILSDRLEDDYRLIAERRLVPKV</sequence>
<dbReference type="AlphaFoldDB" id="A0A2G4U5Q0"/>
<dbReference type="EMBL" id="PEHN01000005">
    <property type="protein sequence ID" value="PHZ28086.1"/>
    <property type="molecule type" value="Genomic_DNA"/>
</dbReference>
<evidence type="ECO:0000313" key="1">
    <source>
        <dbReference type="EMBL" id="PHZ28086.1"/>
    </source>
</evidence>
<comment type="caution">
    <text evidence="1">The sequence shown here is derived from an EMBL/GenBank/DDBJ whole genome shotgun (WGS) entry which is preliminary data.</text>
</comment>
<name>A0A2G4U5Q0_YERBE</name>
<proteinExistence type="predicted"/>
<dbReference type="Proteomes" id="UP000229378">
    <property type="component" value="Unassembled WGS sequence"/>
</dbReference>